<keyword evidence="5" id="KW-0067">ATP-binding</keyword>
<dbReference type="Gene3D" id="2.70.150.10">
    <property type="entry name" value="Calcium-transporting ATPase, cytoplasmic transduction domain A"/>
    <property type="match status" value="1"/>
</dbReference>
<evidence type="ECO:0000256" key="6">
    <source>
        <dbReference type="ARBA" id="ARBA00022842"/>
    </source>
</evidence>
<feature type="transmembrane region" description="Helical" evidence="11">
    <location>
        <begin position="175"/>
        <end position="192"/>
    </location>
</feature>
<dbReference type="InterPro" id="IPR036412">
    <property type="entry name" value="HAD-like_sf"/>
</dbReference>
<evidence type="ECO:0000256" key="4">
    <source>
        <dbReference type="ARBA" id="ARBA00022741"/>
    </source>
</evidence>
<evidence type="ECO:0000256" key="1">
    <source>
        <dbReference type="ARBA" id="ARBA00004141"/>
    </source>
</evidence>
<dbReference type="SUPFAM" id="SSF81653">
    <property type="entry name" value="Calcium ATPase, transduction domain A"/>
    <property type="match status" value="1"/>
</dbReference>
<dbReference type="EMBL" id="BRXZ01001582">
    <property type="protein sequence ID" value="GMH74531.1"/>
    <property type="molecule type" value="Genomic_DNA"/>
</dbReference>
<dbReference type="InterPro" id="IPR059000">
    <property type="entry name" value="ATPase_P-type_domA"/>
</dbReference>
<keyword evidence="7" id="KW-1278">Translocase</keyword>
<evidence type="ECO:0000256" key="2">
    <source>
        <dbReference type="ARBA" id="ARBA00022692"/>
    </source>
</evidence>
<reference evidence="13" key="1">
    <citation type="submission" date="2022-07" db="EMBL/GenBank/DDBJ databases">
        <title>Genome analysis of Parmales, a sister group of diatoms, reveals the evolutionary specialization of diatoms from phago-mixotrophs to photoautotrophs.</title>
        <authorList>
            <person name="Ban H."/>
            <person name="Sato S."/>
            <person name="Yoshikawa S."/>
            <person name="Kazumasa Y."/>
            <person name="Nakamura Y."/>
            <person name="Ichinomiya M."/>
            <person name="Saitoh K."/>
            <person name="Sato N."/>
            <person name="Blanc-Mathieu R."/>
            <person name="Endo H."/>
            <person name="Kuwata A."/>
            <person name="Ogata H."/>
        </authorList>
    </citation>
    <scope>NUCLEOTIDE SEQUENCE</scope>
</reference>
<dbReference type="PANTHER" id="PTHR45630:SF6">
    <property type="entry name" value="CATION-TRANSPORTING P-TYPE ATPASE N-TERMINAL DOMAIN-CONTAINING PROTEIN"/>
    <property type="match status" value="1"/>
</dbReference>
<evidence type="ECO:0000256" key="11">
    <source>
        <dbReference type="SAM" id="Phobius"/>
    </source>
</evidence>
<keyword evidence="9 11" id="KW-0472">Membrane</keyword>
<dbReference type="InterPro" id="IPR006544">
    <property type="entry name" value="P-type_TPase_V"/>
</dbReference>
<dbReference type="SUPFAM" id="SSF56784">
    <property type="entry name" value="HAD-like"/>
    <property type="match status" value="1"/>
</dbReference>
<evidence type="ECO:0000313" key="13">
    <source>
        <dbReference type="EMBL" id="GMH74531.1"/>
    </source>
</evidence>
<feature type="domain" description="P-type ATPase A" evidence="12">
    <location>
        <begin position="233"/>
        <end position="366"/>
    </location>
</feature>
<dbReference type="SUPFAM" id="SSF81665">
    <property type="entry name" value="Calcium ATPase, transmembrane domain M"/>
    <property type="match status" value="1"/>
</dbReference>
<feature type="transmembrane region" description="Helical" evidence="11">
    <location>
        <begin position="1018"/>
        <end position="1041"/>
    </location>
</feature>
<feature type="transmembrane region" description="Helical" evidence="11">
    <location>
        <begin position="381"/>
        <end position="399"/>
    </location>
</feature>
<dbReference type="PROSITE" id="PS00154">
    <property type="entry name" value="ATPASE_E1_E2"/>
    <property type="match status" value="1"/>
</dbReference>
<evidence type="ECO:0000256" key="8">
    <source>
        <dbReference type="ARBA" id="ARBA00022989"/>
    </source>
</evidence>
<feature type="transmembrane region" description="Helical" evidence="11">
    <location>
        <begin position="1096"/>
        <end position="1116"/>
    </location>
</feature>
<protein>
    <recommendedName>
        <fullName evidence="12">P-type ATPase A domain-containing protein</fullName>
    </recommendedName>
</protein>
<dbReference type="InterPro" id="IPR018303">
    <property type="entry name" value="ATPase_P-typ_P_site"/>
</dbReference>
<dbReference type="InterPro" id="IPR023214">
    <property type="entry name" value="HAD_sf"/>
</dbReference>
<name>A0A9W7ANP9_9STRA</name>
<dbReference type="GO" id="GO:0046872">
    <property type="term" value="F:metal ion binding"/>
    <property type="evidence" value="ECO:0007669"/>
    <property type="project" value="UniProtKB-KW"/>
</dbReference>
<dbReference type="Gene3D" id="3.40.1110.10">
    <property type="entry name" value="Calcium-transporting ATPase, cytoplasmic domain N"/>
    <property type="match status" value="1"/>
</dbReference>
<evidence type="ECO:0000256" key="7">
    <source>
        <dbReference type="ARBA" id="ARBA00022967"/>
    </source>
</evidence>
<dbReference type="InterPro" id="IPR023299">
    <property type="entry name" value="ATPase_P-typ_cyto_dom_N"/>
</dbReference>
<comment type="subcellular location">
    <subcellularLocation>
        <location evidence="1">Membrane</location>
        <topology evidence="1">Multi-pass membrane protein</topology>
    </subcellularLocation>
</comment>
<dbReference type="Proteomes" id="UP001165082">
    <property type="component" value="Unassembled WGS sequence"/>
</dbReference>
<keyword evidence="10" id="KW-0175">Coiled coil</keyword>
<dbReference type="SUPFAM" id="SSF81660">
    <property type="entry name" value="Metal cation-transporting ATPase, ATP-binding domain N"/>
    <property type="match status" value="1"/>
</dbReference>
<evidence type="ECO:0000259" key="12">
    <source>
        <dbReference type="Pfam" id="PF00122"/>
    </source>
</evidence>
<dbReference type="PRINTS" id="PR00119">
    <property type="entry name" value="CATATPASE"/>
</dbReference>
<evidence type="ECO:0000256" key="5">
    <source>
        <dbReference type="ARBA" id="ARBA00022840"/>
    </source>
</evidence>
<evidence type="ECO:0000256" key="9">
    <source>
        <dbReference type="ARBA" id="ARBA00023136"/>
    </source>
</evidence>
<keyword evidence="14" id="KW-1185">Reference proteome</keyword>
<dbReference type="Pfam" id="PF13246">
    <property type="entry name" value="Cation_ATPase"/>
    <property type="match status" value="1"/>
</dbReference>
<dbReference type="GO" id="GO:0019829">
    <property type="term" value="F:ATPase-coupled monoatomic cation transmembrane transporter activity"/>
    <property type="evidence" value="ECO:0007669"/>
    <property type="project" value="TreeGrafter"/>
</dbReference>
<dbReference type="Pfam" id="PF00122">
    <property type="entry name" value="E1-E2_ATPase"/>
    <property type="match status" value="1"/>
</dbReference>
<keyword evidence="3" id="KW-0479">Metal-binding</keyword>
<feature type="transmembrane region" description="Helical" evidence="11">
    <location>
        <begin position="198"/>
        <end position="215"/>
    </location>
</feature>
<dbReference type="InterPro" id="IPR023298">
    <property type="entry name" value="ATPase_P-typ_TM_dom_sf"/>
</dbReference>
<keyword evidence="2 11" id="KW-0812">Transmembrane</keyword>
<sequence length="1243" mass="137420">MKKNRSRKSKFLPNLTLTTIAFLCAYVALGSWVFQTVGQPYREFLERAEEEGVLDALPKSRRVPNKFMPGFWPLLTTGIVACLHALLVLMQVWRVDFNAYMNYLPVDMTTVEELDDGKYKCAPTHIRVTPAAGKDVLVECEVLEGLGCTFEYHRRRYNQFNVKQPEFLDLYKKQLLSPLCVFQLFSVLLWTLDEYWQYSFFTLFMILLFEGTVVFQKLKSLGALKGMGNKIRAVYVYRSSSWVETTTDNLLPGDIMSLKKSKEEGGEVIPADVLLLNGSTVVSEASLTGESIPQMKERIAEMGDEALAIKGKHKSHVMYAGTTMLQAKSGEDSDYSLVPNPPDAGCVCFVLRTGFTSAQGKLVRMIEGSQEKVKGSEVETALLLLLLFFFACASSGYVLKKGWENKDRSKYELLLHCILIITSVIPPELPMQQALAVNNSLMTLMKLQVFCTDPPRVPIAGKIDSCLFDKTGTLTTDELVAVGVFESFSAGKKKAENDGLTAMTKVEGSAGLVLAGCNSLIFIDGEVAGDPLESAALKAMRWEVKGETGKIGPKAKTEKREEGKSFTVNNTKTKEITVLHRHHFSSKLQRMSCIIRDGSGRVFVVVKGSPEAIGERVLDKHSDYDATAKTLSKKGLRVIGLGFKQIQAGQVADFSSKRDLCECDLTFSGFIAFTCRVRKDTKNVLGVLRGGGMSVAMVTGDNLLTAAHVAKEVAICTDDAKILILAKADTGMFWKKYSDDSKFKDYVAEDVPALAKEGEDSNNKNGALPGKGGETAMISAQEMDRVKALPVKELKAKIRELGADPDKYGITEKSDLVKLWRKKSMEAAVVRHDARNAAAVKKMTPKERAAENKRKMAEKMEEKKRKMAIRVAELEAAGEKKKQQISKNGGVANSAARMAASMEDMDIDDGLPVVKIGDASVAAPFTSKMPSIRSCIDIIRQGRCTLVTSVQQYQILALNCLISSYSLSVLYLDGVKYGDTQMTAMGILMSVAFMSVSRSKPLDKLSAVRPLNSIFHPSLFLSLLGQFTVHLVVMYLAVGRAKEFLPEDYKVELDGEFKPGIVNSMVFLVSNVQQVTVFVVNLKGRPFMHGLTENRPLLYSLAATFILVFMFASETMPGLNKYFQLVPFPDDEFRDWTLGLLACDVVLSLLFDRVMQLLFAPEILWASMEGTTLRDVFKVLRTVGMIGGGLYMLLGDDDQWEEMMREEGRFDELGENATNATNVTEIVEKVVEEMVGTGGLGEL</sequence>
<keyword evidence="6" id="KW-0460">Magnesium</keyword>
<proteinExistence type="predicted"/>
<feature type="transmembrane region" description="Helical" evidence="11">
    <location>
        <begin position="71"/>
        <end position="93"/>
    </location>
</feature>
<evidence type="ECO:0000256" key="3">
    <source>
        <dbReference type="ARBA" id="ARBA00022723"/>
    </source>
</evidence>
<dbReference type="GO" id="GO:0140358">
    <property type="term" value="F:P-type transmembrane transporter activity"/>
    <property type="evidence" value="ECO:0007669"/>
    <property type="project" value="InterPro"/>
</dbReference>
<comment type="caution">
    <text evidence="13">The sequence shown here is derived from an EMBL/GenBank/DDBJ whole genome shotgun (WGS) entry which is preliminary data.</text>
</comment>
<dbReference type="Gene3D" id="3.40.50.1000">
    <property type="entry name" value="HAD superfamily/HAD-like"/>
    <property type="match status" value="1"/>
</dbReference>
<evidence type="ECO:0000256" key="10">
    <source>
        <dbReference type="SAM" id="Coils"/>
    </source>
</evidence>
<dbReference type="GO" id="GO:0005524">
    <property type="term" value="F:ATP binding"/>
    <property type="evidence" value="ECO:0007669"/>
    <property type="project" value="UniProtKB-KW"/>
</dbReference>
<dbReference type="OrthoDB" id="48943at2759"/>
<keyword evidence="8 11" id="KW-1133">Transmembrane helix</keyword>
<dbReference type="AlphaFoldDB" id="A0A9W7ANP9"/>
<dbReference type="PANTHER" id="PTHR45630">
    <property type="entry name" value="CATION-TRANSPORTING ATPASE-RELATED"/>
    <property type="match status" value="1"/>
</dbReference>
<feature type="coiled-coil region" evidence="10">
    <location>
        <begin position="846"/>
        <end position="877"/>
    </location>
</feature>
<gene>
    <name evidence="13" type="ORF">TrRE_jg2294</name>
</gene>
<organism evidence="13 14">
    <name type="scientific">Triparma retinervis</name>
    <dbReference type="NCBI Taxonomy" id="2557542"/>
    <lineage>
        <taxon>Eukaryota</taxon>
        <taxon>Sar</taxon>
        <taxon>Stramenopiles</taxon>
        <taxon>Ochrophyta</taxon>
        <taxon>Bolidophyceae</taxon>
        <taxon>Parmales</taxon>
        <taxon>Triparmaceae</taxon>
        <taxon>Triparma</taxon>
    </lineage>
</organism>
<dbReference type="GO" id="GO:0016020">
    <property type="term" value="C:membrane"/>
    <property type="evidence" value="ECO:0007669"/>
    <property type="project" value="UniProtKB-SubCell"/>
</dbReference>
<dbReference type="InterPro" id="IPR008250">
    <property type="entry name" value="ATPase_P-typ_transduc_dom_A_sf"/>
</dbReference>
<accession>A0A9W7ANP9</accession>
<keyword evidence="4" id="KW-0547">Nucleotide-binding</keyword>
<evidence type="ECO:0000313" key="14">
    <source>
        <dbReference type="Proteomes" id="UP001165082"/>
    </source>
</evidence>
<feature type="transmembrane region" description="Helical" evidence="11">
    <location>
        <begin position="12"/>
        <end position="34"/>
    </location>
</feature>